<dbReference type="GO" id="GO:0022841">
    <property type="term" value="F:potassium ion leak channel activity"/>
    <property type="evidence" value="ECO:0007669"/>
    <property type="project" value="TreeGrafter"/>
</dbReference>
<dbReference type="OrthoDB" id="48488at2759"/>
<sequence>MNQSNIRTVNAACHEEDNGKISSDQRTIPSEDTLPPTMEEPVQEAIENEKEEQSKDTPQQSPPSPLEKLQDRIPRIYFVTFQLMIPLLLLIALAFLFGWLLAAAEMPAEIESNDAVIRQAFLDFYEYGELRRAVASRYASVSSQCREQISFWNTTLAMIQQAVENLTSTNAYTQYQNCVQEGAVNEFNQQAIVPFLFNSTNPDDLTFNWMKCEASDESDDAFFYLNQLGLNTESSHDEQSLVFINDLGRQFEYQAELAGYRLEEVYTNSTLFVEFINKASGGDRCKVHVAGGALFWFTVMTTIGYGNTAPATVAGRSLVYTGGFVTIIAFIALNNSGSAVWKLLAEDIFLRYKLPYLMQGPICCLFWLCMTILWMLILALSVQTYHNHRLGDPGPADFPLSEAFWFSYITTTTVGLGDVYLAHEEFQSSDMFFIPLMVLVGFNFVGIFAEKMIDLYNNYFPKRDRFGDILERKRQEDMMRER</sequence>
<keyword evidence="7 8" id="KW-0407">Ion channel</keyword>
<feature type="transmembrane region" description="Helical" evidence="10">
    <location>
        <begin position="318"/>
        <end position="341"/>
    </location>
</feature>
<dbReference type="PANTHER" id="PTHR11003">
    <property type="entry name" value="POTASSIUM CHANNEL, SUBFAMILY K"/>
    <property type="match status" value="1"/>
</dbReference>
<dbReference type="PRINTS" id="PR01333">
    <property type="entry name" value="2POREKCHANEL"/>
</dbReference>
<dbReference type="EMBL" id="CAICTM010001305">
    <property type="protein sequence ID" value="CAB9522479.1"/>
    <property type="molecule type" value="Genomic_DNA"/>
</dbReference>
<feature type="transmembrane region" description="Helical" evidence="10">
    <location>
        <begin position="76"/>
        <end position="102"/>
    </location>
</feature>
<evidence type="ECO:0000256" key="8">
    <source>
        <dbReference type="RuleBase" id="RU003857"/>
    </source>
</evidence>
<proteinExistence type="inferred from homology"/>
<evidence type="ECO:0000313" key="12">
    <source>
        <dbReference type="EMBL" id="CAB9522479.1"/>
    </source>
</evidence>
<dbReference type="SUPFAM" id="SSF81324">
    <property type="entry name" value="Voltage-gated potassium channels"/>
    <property type="match status" value="2"/>
</dbReference>
<accession>A0A9N8ENV9</accession>
<keyword evidence="5 8" id="KW-0406">Ion transport</keyword>
<evidence type="ECO:0000256" key="3">
    <source>
        <dbReference type="ARBA" id="ARBA00022692"/>
    </source>
</evidence>
<keyword evidence="13" id="KW-1185">Reference proteome</keyword>
<keyword evidence="3 8" id="KW-0812">Transmembrane</keyword>
<evidence type="ECO:0000259" key="11">
    <source>
        <dbReference type="Pfam" id="PF07885"/>
    </source>
</evidence>
<feature type="region of interest" description="Disordered" evidence="9">
    <location>
        <begin position="1"/>
        <end position="67"/>
    </location>
</feature>
<protein>
    <recommendedName>
        <fullName evidence="11">Potassium channel domain-containing protein</fullName>
    </recommendedName>
</protein>
<reference evidence="12" key="1">
    <citation type="submission" date="2020-06" db="EMBL/GenBank/DDBJ databases">
        <authorList>
            <consortium name="Plant Systems Biology data submission"/>
        </authorList>
    </citation>
    <scope>NUCLEOTIDE SEQUENCE</scope>
    <source>
        <strain evidence="12">D6</strain>
    </source>
</reference>
<feature type="transmembrane region" description="Helical" evidence="10">
    <location>
        <begin position="362"/>
        <end position="383"/>
    </location>
</feature>
<evidence type="ECO:0000256" key="1">
    <source>
        <dbReference type="ARBA" id="ARBA00004141"/>
    </source>
</evidence>
<keyword evidence="4 10" id="KW-1133">Transmembrane helix</keyword>
<gene>
    <name evidence="12" type="ORF">SEMRO_1307_G261370.1</name>
</gene>
<comment type="caution">
    <text evidence="12">The sequence shown here is derived from an EMBL/GenBank/DDBJ whole genome shotgun (WGS) entry which is preliminary data.</text>
</comment>
<dbReference type="Gene3D" id="1.10.287.70">
    <property type="match status" value="1"/>
</dbReference>
<evidence type="ECO:0000256" key="7">
    <source>
        <dbReference type="ARBA" id="ARBA00023303"/>
    </source>
</evidence>
<dbReference type="GO" id="GO:0005886">
    <property type="term" value="C:plasma membrane"/>
    <property type="evidence" value="ECO:0007669"/>
    <property type="project" value="TreeGrafter"/>
</dbReference>
<dbReference type="PANTHER" id="PTHR11003:SF330">
    <property type="entry name" value="POTASSIUM CHANNEL DOMAIN-CONTAINING PROTEIN"/>
    <property type="match status" value="1"/>
</dbReference>
<evidence type="ECO:0000313" key="13">
    <source>
        <dbReference type="Proteomes" id="UP001153069"/>
    </source>
</evidence>
<evidence type="ECO:0000256" key="2">
    <source>
        <dbReference type="ARBA" id="ARBA00022448"/>
    </source>
</evidence>
<feature type="transmembrane region" description="Helical" evidence="10">
    <location>
        <begin position="287"/>
        <end position="306"/>
    </location>
</feature>
<dbReference type="GO" id="GO:0030322">
    <property type="term" value="P:stabilization of membrane potential"/>
    <property type="evidence" value="ECO:0007669"/>
    <property type="project" value="TreeGrafter"/>
</dbReference>
<dbReference type="AlphaFoldDB" id="A0A9N8ENV9"/>
<evidence type="ECO:0000256" key="5">
    <source>
        <dbReference type="ARBA" id="ARBA00023065"/>
    </source>
</evidence>
<keyword evidence="6 10" id="KW-0472">Membrane</keyword>
<feature type="compositionally biased region" description="Polar residues" evidence="9">
    <location>
        <begin position="20"/>
        <end position="30"/>
    </location>
</feature>
<comment type="similarity">
    <text evidence="8">Belongs to the two pore domain potassium channel (TC 1.A.1.8) family.</text>
</comment>
<dbReference type="GO" id="GO:0015271">
    <property type="term" value="F:outward rectifier potassium channel activity"/>
    <property type="evidence" value="ECO:0007669"/>
    <property type="project" value="TreeGrafter"/>
</dbReference>
<evidence type="ECO:0000256" key="10">
    <source>
        <dbReference type="SAM" id="Phobius"/>
    </source>
</evidence>
<comment type="subcellular location">
    <subcellularLocation>
        <location evidence="1">Membrane</location>
        <topology evidence="1">Multi-pass membrane protein</topology>
    </subcellularLocation>
</comment>
<organism evidence="12 13">
    <name type="scientific">Seminavis robusta</name>
    <dbReference type="NCBI Taxonomy" id="568900"/>
    <lineage>
        <taxon>Eukaryota</taxon>
        <taxon>Sar</taxon>
        <taxon>Stramenopiles</taxon>
        <taxon>Ochrophyta</taxon>
        <taxon>Bacillariophyta</taxon>
        <taxon>Bacillariophyceae</taxon>
        <taxon>Bacillariophycidae</taxon>
        <taxon>Naviculales</taxon>
        <taxon>Naviculaceae</taxon>
        <taxon>Seminavis</taxon>
    </lineage>
</organism>
<evidence type="ECO:0000256" key="6">
    <source>
        <dbReference type="ARBA" id="ARBA00023136"/>
    </source>
</evidence>
<dbReference type="InterPro" id="IPR003280">
    <property type="entry name" value="2pore_dom_K_chnl"/>
</dbReference>
<dbReference type="InterPro" id="IPR013099">
    <property type="entry name" value="K_chnl_dom"/>
</dbReference>
<feature type="domain" description="Potassium channel" evidence="11">
    <location>
        <begin position="376"/>
        <end position="455"/>
    </location>
</feature>
<dbReference type="Proteomes" id="UP001153069">
    <property type="component" value="Unassembled WGS sequence"/>
</dbReference>
<dbReference type="Pfam" id="PF07885">
    <property type="entry name" value="Ion_trans_2"/>
    <property type="match status" value="2"/>
</dbReference>
<evidence type="ECO:0000256" key="9">
    <source>
        <dbReference type="SAM" id="MobiDB-lite"/>
    </source>
</evidence>
<feature type="transmembrane region" description="Helical" evidence="10">
    <location>
        <begin position="431"/>
        <end position="449"/>
    </location>
</feature>
<evidence type="ECO:0000256" key="4">
    <source>
        <dbReference type="ARBA" id="ARBA00022989"/>
    </source>
</evidence>
<name>A0A9N8ENV9_9STRA</name>
<keyword evidence="2 8" id="KW-0813">Transport</keyword>
<feature type="domain" description="Potassium channel" evidence="11">
    <location>
        <begin position="290"/>
        <end position="333"/>
    </location>
</feature>